<dbReference type="Pfam" id="PF01177">
    <property type="entry name" value="Asp_Glu_race"/>
    <property type="match status" value="1"/>
</dbReference>
<protein>
    <recommendedName>
        <fullName evidence="2 7">Glutamate racemase</fullName>
        <ecNumber evidence="2 7">5.1.1.3</ecNumber>
    </recommendedName>
</protein>
<dbReference type="NCBIfam" id="TIGR00067">
    <property type="entry name" value="glut_race"/>
    <property type="match status" value="1"/>
</dbReference>
<evidence type="ECO:0000313" key="8">
    <source>
        <dbReference type="EMBL" id="GLX85175.1"/>
    </source>
</evidence>
<keyword evidence="9" id="KW-1185">Reference proteome</keyword>
<evidence type="ECO:0000256" key="1">
    <source>
        <dbReference type="ARBA" id="ARBA00001602"/>
    </source>
</evidence>
<accession>A0ABQ6HCJ1</accession>
<dbReference type="PANTHER" id="PTHR21198:SF2">
    <property type="entry name" value="GLUTAMATE RACEMASE"/>
    <property type="match status" value="1"/>
</dbReference>
<dbReference type="PANTHER" id="PTHR21198">
    <property type="entry name" value="GLUTAMATE RACEMASE"/>
    <property type="match status" value="1"/>
</dbReference>
<evidence type="ECO:0000256" key="5">
    <source>
        <dbReference type="ARBA" id="ARBA00023235"/>
    </source>
</evidence>
<comment type="caution">
    <text evidence="8">The sequence shown here is derived from an EMBL/GenBank/DDBJ whole genome shotgun (WGS) entry which is preliminary data.</text>
</comment>
<reference evidence="8 9" key="1">
    <citation type="submission" date="2023-03" db="EMBL/GenBank/DDBJ databases">
        <title>Thalassotalea loyana LMG 22536T draft genome sequence.</title>
        <authorList>
            <person name="Sawabe T."/>
        </authorList>
    </citation>
    <scope>NUCLEOTIDE SEQUENCE [LARGE SCALE GENOMIC DNA]</scope>
    <source>
        <strain evidence="8 9">LMG 22536</strain>
    </source>
</reference>
<keyword evidence="4 7" id="KW-0573">Peptidoglycan synthesis</keyword>
<organism evidence="8 9">
    <name type="scientific">Thalassotalea loyana</name>
    <dbReference type="NCBI Taxonomy" id="280483"/>
    <lineage>
        <taxon>Bacteria</taxon>
        <taxon>Pseudomonadati</taxon>
        <taxon>Pseudomonadota</taxon>
        <taxon>Gammaproteobacteria</taxon>
        <taxon>Alteromonadales</taxon>
        <taxon>Colwelliaceae</taxon>
        <taxon>Thalassotalea</taxon>
    </lineage>
</organism>
<evidence type="ECO:0000313" key="9">
    <source>
        <dbReference type="Proteomes" id="UP001157134"/>
    </source>
</evidence>
<name>A0ABQ6HCJ1_9GAMM</name>
<dbReference type="InterPro" id="IPR004391">
    <property type="entry name" value="Glu_race"/>
</dbReference>
<dbReference type="EC" id="5.1.1.3" evidence="2 7"/>
<keyword evidence="5 7" id="KW-0413">Isomerase</keyword>
<feature type="binding site" evidence="7">
    <location>
        <begin position="195"/>
        <end position="196"/>
    </location>
    <ligand>
        <name>substrate</name>
    </ligand>
</feature>
<feature type="binding site" evidence="7">
    <location>
        <begin position="21"/>
        <end position="22"/>
    </location>
    <ligand>
        <name>substrate</name>
    </ligand>
</feature>
<comment type="function">
    <text evidence="7">Provides the (R)-glutamate required for cell wall biosynthesis.</text>
</comment>
<feature type="active site" description="Proton donor/acceptor" evidence="7">
    <location>
        <position position="194"/>
    </location>
</feature>
<dbReference type="InterPro" id="IPR018187">
    <property type="entry name" value="Asp/Glu_racemase_AS_1"/>
</dbReference>
<proteinExistence type="inferred from homology"/>
<evidence type="ECO:0000256" key="6">
    <source>
        <dbReference type="ARBA" id="ARBA00023316"/>
    </source>
</evidence>
<evidence type="ECO:0000256" key="3">
    <source>
        <dbReference type="ARBA" id="ARBA00022960"/>
    </source>
</evidence>
<dbReference type="PROSITE" id="PS00923">
    <property type="entry name" value="ASP_GLU_RACEMASE_1"/>
    <property type="match status" value="1"/>
</dbReference>
<dbReference type="RefSeq" id="WP_284297023.1">
    <property type="nucleotide sequence ID" value="NZ_BSSV01000002.1"/>
</dbReference>
<dbReference type="PROSITE" id="PS00924">
    <property type="entry name" value="ASP_GLU_RACEMASE_2"/>
    <property type="match status" value="1"/>
</dbReference>
<dbReference type="InterPro" id="IPR001920">
    <property type="entry name" value="Asp/Glu_race"/>
</dbReference>
<feature type="binding site" evidence="7">
    <location>
        <begin position="85"/>
        <end position="86"/>
    </location>
    <ligand>
        <name>substrate</name>
    </ligand>
</feature>
<dbReference type="Gene3D" id="3.40.50.1860">
    <property type="match status" value="2"/>
</dbReference>
<evidence type="ECO:0000256" key="4">
    <source>
        <dbReference type="ARBA" id="ARBA00022984"/>
    </source>
</evidence>
<feature type="active site" description="Proton donor/acceptor" evidence="7">
    <location>
        <position position="84"/>
    </location>
</feature>
<dbReference type="SUPFAM" id="SSF53681">
    <property type="entry name" value="Aspartate/glutamate racemase"/>
    <property type="match status" value="2"/>
</dbReference>
<dbReference type="EMBL" id="BSSV01000002">
    <property type="protein sequence ID" value="GLX85175.1"/>
    <property type="molecule type" value="Genomic_DNA"/>
</dbReference>
<keyword evidence="6 7" id="KW-0961">Cell wall biogenesis/degradation</keyword>
<comment type="catalytic activity">
    <reaction evidence="1 7">
        <text>L-glutamate = D-glutamate</text>
        <dbReference type="Rhea" id="RHEA:12813"/>
        <dbReference type="ChEBI" id="CHEBI:29985"/>
        <dbReference type="ChEBI" id="CHEBI:29986"/>
        <dbReference type="EC" id="5.1.1.3"/>
    </reaction>
</comment>
<comment type="pathway">
    <text evidence="7">Cell wall biogenesis; peptidoglycan biosynthesis.</text>
</comment>
<gene>
    <name evidence="7 8" type="primary">murI</name>
    <name evidence="8" type="ORF">tloyanaT_14270</name>
</gene>
<dbReference type="InterPro" id="IPR033134">
    <property type="entry name" value="Asp/Glu_racemase_AS_2"/>
</dbReference>
<dbReference type="HAMAP" id="MF_00258">
    <property type="entry name" value="Glu_racemase"/>
    <property type="match status" value="1"/>
</dbReference>
<dbReference type="Proteomes" id="UP001157134">
    <property type="component" value="Unassembled WGS sequence"/>
</dbReference>
<keyword evidence="3 7" id="KW-0133">Cell shape</keyword>
<dbReference type="InterPro" id="IPR015942">
    <property type="entry name" value="Asp/Glu/hydantoin_racemase"/>
</dbReference>
<sequence length="278" mass="30223">MSELKPVIVPAQHELPIGIFDSGIGGLSIAQSIKQELPNEHFIYVADNLNAPYGEKSDQFIRQRVIEIGEFLSAHPVKAIVVACNTATVTAISALRETLSIPIIGVEPAIKPAASNSLNKKVGVLVTQATASTQRLHDLIHTHATGADIYIQPCPGLVESIEKLGDHRAEIDDLLKGYMQGFIEEQVDTVVLGCTHYPLIRSLIEKNLPAHVDVIDTAKPVTAQLARKLSEHHLLATTSNSDLDDVFYTSACNHTLAKKIEELWQHSANVLPLVCDPS</sequence>
<evidence type="ECO:0000256" key="7">
    <source>
        <dbReference type="HAMAP-Rule" id="MF_00258"/>
    </source>
</evidence>
<evidence type="ECO:0000256" key="2">
    <source>
        <dbReference type="ARBA" id="ARBA00013090"/>
    </source>
</evidence>
<feature type="binding site" evidence="7">
    <location>
        <begin position="53"/>
        <end position="54"/>
    </location>
    <ligand>
        <name>substrate</name>
    </ligand>
</feature>
<comment type="similarity">
    <text evidence="7">Belongs to the aspartate/glutamate racemases family.</text>
</comment>